<evidence type="ECO:0000313" key="3">
    <source>
        <dbReference type="EMBL" id="EKM55825.1"/>
    </source>
</evidence>
<evidence type="ECO:0000313" key="4">
    <source>
        <dbReference type="Proteomes" id="UP000008370"/>
    </source>
</evidence>
<feature type="compositionally biased region" description="Basic and acidic residues" evidence="1">
    <location>
        <begin position="54"/>
        <end position="64"/>
    </location>
</feature>
<evidence type="ECO:0000256" key="2">
    <source>
        <dbReference type="SAM" id="Phobius"/>
    </source>
</evidence>
<protein>
    <submittedName>
        <fullName evidence="3">Uncharacterized protein</fullName>
    </submittedName>
</protein>
<dbReference type="RefSeq" id="XP_007396139.1">
    <property type="nucleotide sequence ID" value="XM_007396077.1"/>
</dbReference>
<keyword evidence="4" id="KW-1185">Reference proteome</keyword>
<feature type="transmembrane region" description="Helical" evidence="2">
    <location>
        <begin position="12"/>
        <end position="29"/>
    </location>
</feature>
<organism evidence="3 4">
    <name type="scientific">Phanerochaete carnosa (strain HHB-10118-sp)</name>
    <name type="common">White-rot fungus</name>
    <name type="synonym">Peniophora carnosa</name>
    <dbReference type="NCBI Taxonomy" id="650164"/>
    <lineage>
        <taxon>Eukaryota</taxon>
        <taxon>Fungi</taxon>
        <taxon>Dikarya</taxon>
        <taxon>Basidiomycota</taxon>
        <taxon>Agaricomycotina</taxon>
        <taxon>Agaricomycetes</taxon>
        <taxon>Polyporales</taxon>
        <taxon>Phanerochaetaceae</taxon>
        <taxon>Phanerochaete</taxon>
    </lineage>
</organism>
<evidence type="ECO:0000256" key="1">
    <source>
        <dbReference type="SAM" id="MobiDB-lite"/>
    </source>
</evidence>
<keyword evidence="2" id="KW-0812">Transmembrane</keyword>
<dbReference type="Proteomes" id="UP000008370">
    <property type="component" value="Unassembled WGS sequence"/>
</dbReference>
<reference evidence="3 4" key="1">
    <citation type="journal article" date="2012" name="BMC Genomics">
        <title>Comparative genomics of the white-rot fungi, Phanerochaete carnosa and P. chrysosporium, to elucidate the genetic basis of the distinct wood types they colonize.</title>
        <authorList>
            <person name="Suzuki H."/>
            <person name="MacDonald J."/>
            <person name="Syed K."/>
            <person name="Salamov A."/>
            <person name="Hori C."/>
            <person name="Aerts A."/>
            <person name="Henrissat B."/>
            <person name="Wiebenga A."/>
            <person name="vanKuyk P.A."/>
            <person name="Barry K."/>
            <person name="Lindquist E."/>
            <person name="LaButti K."/>
            <person name="Lapidus A."/>
            <person name="Lucas S."/>
            <person name="Coutinho P."/>
            <person name="Gong Y."/>
            <person name="Samejima M."/>
            <person name="Mahadevan R."/>
            <person name="Abou-Zaid M."/>
            <person name="de Vries R.P."/>
            <person name="Igarashi K."/>
            <person name="Yadav J.S."/>
            <person name="Grigoriev I.V."/>
            <person name="Master E.R."/>
        </authorList>
    </citation>
    <scope>NUCLEOTIDE SEQUENCE [LARGE SCALE GENOMIC DNA]</scope>
    <source>
        <strain evidence="3 4">HHB-10118-sp</strain>
    </source>
</reference>
<proteinExistence type="predicted"/>
<dbReference type="AlphaFoldDB" id="K5W9H4"/>
<dbReference type="GeneID" id="18909207"/>
<dbReference type="HOGENOM" id="CLU_208061_0_0_1"/>
<dbReference type="EMBL" id="JH930472">
    <property type="protein sequence ID" value="EKM55825.1"/>
    <property type="molecule type" value="Genomic_DNA"/>
</dbReference>
<keyword evidence="2" id="KW-0472">Membrane</keyword>
<keyword evidence="2" id="KW-1133">Transmembrane helix</keyword>
<dbReference type="InParanoid" id="K5W9H4"/>
<dbReference type="KEGG" id="pco:PHACADRAFT_161872"/>
<sequence>MSPSNRKYPNPLLFVGVSLASYAAFYYLIQHREATYPASRQARQRDSPLIPPIHPEDLSKDKTR</sequence>
<name>K5W9H4_PHACS</name>
<accession>K5W9H4</accession>
<dbReference type="OrthoDB" id="2779451at2759"/>
<feature type="region of interest" description="Disordered" evidence="1">
    <location>
        <begin position="37"/>
        <end position="64"/>
    </location>
</feature>
<gene>
    <name evidence="3" type="ORF">PHACADRAFT_161872</name>
</gene>